<protein>
    <recommendedName>
        <fullName evidence="1">CobQ/CobB/MinD/ParA nucleotide binding domain-containing protein</fullName>
    </recommendedName>
</protein>
<dbReference type="AlphaFoldDB" id="A0A7Y2PNA7"/>
<dbReference type="SUPFAM" id="SSF52540">
    <property type="entry name" value="P-loop containing nucleoside triphosphate hydrolases"/>
    <property type="match status" value="1"/>
</dbReference>
<dbReference type="InterPro" id="IPR027417">
    <property type="entry name" value="P-loop_NTPase"/>
</dbReference>
<evidence type="ECO:0000313" key="3">
    <source>
        <dbReference type="Proteomes" id="UP000529861"/>
    </source>
</evidence>
<comment type="caution">
    <text evidence="2">The sequence shown here is derived from an EMBL/GenBank/DDBJ whole genome shotgun (WGS) entry which is preliminary data.</text>
</comment>
<proteinExistence type="predicted"/>
<evidence type="ECO:0000313" key="2">
    <source>
        <dbReference type="EMBL" id="NNG67556.1"/>
    </source>
</evidence>
<evidence type="ECO:0000259" key="1">
    <source>
        <dbReference type="Pfam" id="PF01656"/>
    </source>
</evidence>
<reference evidence="2 3" key="1">
    <citation type="submission" date="2020-04" db="EMBL/GenBank/DDBJ databases">
        <title>Draft genome sequence of Caldanaerobacter sunterraneus. strain 1523vc isolated from Griffin hot spring, Kamchatka, Russia.</title>
        <authorList>
            <person name="Toshchakov S.V."/>
            <person name="Podosokorskaya O.A."/>
            <person name="Kublanov I.V."/>
            <person name="Korzhenkov A."/>
            <person name="Patrushev M.V."/>
        </authorList>
    </citation>
    <scope>NUCLEOTIDE SEQUENCE [LARGE SCALE GENOMIC DNA]</scope>
    <source>
        <strain evidence="2 3">1523vc</strain>
    </source>
</reference>
<name>A0A7Y2PNA7_9THEO</name>
<dbReference type="Pfam" id="PF01656">
    <property type="entry name" value="CbiA"/>
    <property type="match status" value="1"/>
</dbReference>
<dbReference type="RefSeq" id="WP_170271347.1">
    <property type="nucleotide sequence ID" value="NZ_JABEQB010000031.1"/>
</dbReference>
<dbReference type="EMBL" id="JABEQB010000031">
    <property type="protein sequence ID" value="NNG67556.1"/>
    <property type="molecule type" value="Genomic_DNA"/>
</dbReference>
<sequence length="476" mass="54471">MKILLALSDKISNVAKLLHNNAVNYDFQIEEVDDVADLERYIVSFNPEVIVMSEYFGADSGQKPLDIVKFVRSKTNARIVYFSLPRIPGDPFLAALVNLGIYNIFHKSELSSKEIIDSVLTPATWGDVAHLVDDSVFSGNFEPPKEIVKEVVKEVPKEVIKEVVKEVPKEIVKEVVKEVPVVKEVIKEVPKIVIKEVPKEIIKEKEVIKEVKIYEKPEGFKKSVCFYSPVSAGKTFISYNVAKYLAKDHKVALADFDLHNHSLFYYFNMDNYSYPNSIIQTIQHPNEDISYKEGNLSVYTCFKEIKKFDLMMEEVLTFHNSVKSRNDVIIYDTGNNTTLRHILNIVDEIYLVTTMEYRTIDKLAESIKELYASMALNKLSLIINQYVDIKGVSVQDVVDYFKELETEERKINISFNKVIAVPSCPELAYRCEYENQPAFSFKGGEEVEKAIAQIADAIYSVKKEKTKRGFSLFRRG</sequence>
<dbReference type="InterPro" id="IPR002586">
    <property type="entry name" value="CobQ/CobB/MinD/ParA_Nub-bd_dom"/>
</dbReference>
<gene>
    <name evidence="2" type="ORF">HKI81_10080</name>
</gene>
<dbReference type="Gene3D" id="3.40.50.300">
    <property type="entry name" value="P-loop containing nucleotide triphosphate hydrolases"/>
    <property type="match status" value="1"/>
</dbReference>
<accession>A0A7Y2PNA7</accession>
<feature type="domain" description="CobQ/CobB/MinD/ParA nucleotide binding" evidence="1">
    <location>
        <begin position="232"/>
        <end position="387"/>
    </location>
</feature>
<dbReference type="Proteomes" id="UP000529861">
    <property type="component" value="Unassembled WGS sequence"/>
</dbReference>
<organism evidence="2 3">
    <name type="scientific">Caldanaerobacter subterraneus</name>
    <dbReference type="NCBI Taxonomy" id="911092"/>
    <lineage>
        <taxon>Bacteria</taxon>
        <taxon>Bacillati</taxon>
        <taxon>Bacillota</taxon>
        <taxon>Clostridia</taxon>
        <taxon>Thermoanaerobacterales</taxon>
        <taxon>Thermoanaerobacteraceae</taxon>
        <taxon>Caldanaerobacter</taxon>
    </lineage>
</organism>